<name>A0A2S9XTE9_9BACT</name>
<dbReference type="EMBL" id="PVNL01000135">
    <property type="protein sequence ID" value="PRP96148.1"/>
    <property type="molecule type" value="Genomic_DNA"/>
</dbReference>
<protein>
    <recommendedName>
        <fullName evidence="3">DUF4349 domain-containing protein</fullName>
    </recommendedName>
</protein>
<accession>A0A2S9XTE9</accession>
<feature type="coiled-coil region" evidence="1">
    <location>
        <begin position="266"/>
        <end position="313"/>
    </location>
</feature>
<evidence type="ECO:0000256" key="2">
    <source>
        <dbReference type="SAM" id="MobiDB-lite"/>
    </source>
</evidence>
<dbReference type="OrthoDB" id="186919at2"/>
<keyword evidence="1" id="KW-0175">Coiled coil</keyword>
<feature type="compositionally biased region" description="Low complexity" evidence="2">
    <location>
        <begin position="148"/>
        <end position="168"/>
    </location>
</feature>
<dbReference type="AlphaFoldDB" id="A0A2S9XTE9"/>
<organism evidence="4 5">
    <name type="scientific">Enhygromyxa salina</name>
    <dbReference type="NCBI Taxonomy" id="215803"/>
    <lineage>
        <taxon>Bacteria</taxon>
        <taxon>Pseudomonadati</taxon>
        <taxon>Myxococcota</taxon>
        <taxon>Polyangia</taxon>
        <taxon>Nannocystales</taxon>
        <taxon>Nannocystaceae</taxon>
        <taxon>Enhygromyxa</taxon>
    </lineage>
</organism>
<evidence type="ECO:0000259" key="3">
    <source>
        <dbReference type="Pfam" id="PF14257"/>
    </source>
</evidence>
<gene>
    <name evidence="4" type="ORF">ENSA7_69620</name>
</gene>
<evidence type="ECO:0000313" key="5">
    <source>
        <dbReference type="Proteomes" id="UP000238823"/>
    </source>
</evidence>
<proteinExistence type="predicted"/>
<feature type="domain" description="DUF4349" evidence="3">
    <location>
        <begin position="179"/>
        <end position="331"/>
    </location>
</feature>
<dbReference type="Proteomes" id="UP000238823">
    <property type="component" value="Unassembled WGS sequence"/>
</dbReference>
<sequence length="353" mass="38414">MSAIDSRQLLSWAMSNYRWLSLLRLFSIGVVLALPLACMQVTANTNRVAVAPVAECSVGSQGCSCTAGGGCDPGLYCDSGICVGDSDDDEDYRFEDDMLSPSPAPVMAESATSSRDAPRGGGRERRVEAKGKASRKLGKRVTSSAEMAPTGGIAAPAPAEAPELTATEQDPADHGDVTRQVIYTALLHVAVFDLDAAAELTESLPQRYGGWIESRYDYQITIRIRANRLFDAMKELMALGVVLDRTLLAEDVTAEYIDLDSRILVLEEIVAQLEALLARATSVEQALKIRVELDRIRIELEAARVRMRQLAEMIDFSTLTVILSPRTDVGQLPTSNDPFPWVDDLGVEITAYR</sequence>
<evidence type="ECO:0000313" key="4">
    <source>
        <dbReference type="EMBL" id="PRP96148.1"/>
    </source>
</evidence>
<feature type="compositionally biased region" description="Basic and acidic residues" evidence="2">
    <location>
        <begin position="116"/>
        <end position="131"/>
    </location>
</feature>
<evidence type="ECO:0000256" key="1">
    <source>
        <dbReference type="SAM" id="Coils"/>
    </source>
</evidence>
<feature type="region of interest" description="Disordered" evidence="2">
    <location>
        <begin position="92"/>
        <end position="173"/>
    </location>
</feature>
<dbReference type="Pfam" id="PF14257">
    <property type="entry name" value="DUF4349"/>
    <property type="match status" value="1"/>
</dbReference>
<reference evidence="4 5" key="1">
    <citation type="submission" date="2018-03" db="EMBL/GenBank/DDBJ databases">
        <title>Draft Genome Sequences of the Obligatory Marine Myxobacteria Enhygromyxa salina SWB007.</title>
        <authorList>
            <person name="Poehlein A."/>
            <person name="Moghaddam J.A."/>
            <person name="Harms H."/>
            <person name="Alanjari M."/>
            <person name="Koenig G.M."/>
            <person name="Daniel R."/>
            <person name="Schaeberle T.F."/>
        </authorList>
    </citation>
    <scope>NUCLEOTIDE SEQUENCE [LARGE SCALE GENOMIC DNA]</scope>
    <source>
        <strain evidence="4 5">SWB007</strain>
    </source>
</reference>
<comment type="caution">
    <text evidence="4">The sequence shown here is derived from an EMBL/GenBank/DDBJ whole genome shotgun (WGS) entry which is preliminary data.</text>
</comment>
<dbReference type="InterPro" id="IPR025645">
    <property type="entry name" value="DUF4349"/>
</dbReference>